<dbReference type="RefSeq" id="WP_015333309.1">
    <property type="nucleotide sequence ID" value="NC_020054.1"/>
</dbReference>
<feature type="chain" id="PRO_5003631447" description="SnoaL-like domain-containing protein" evidence="1">
    <location>
        <begin position="21"/>
        <end position="180"/>
    </location>
</feature>
<dbReference type="STRING" id="1166018.FAES_4210"/>
<keyword evidence="1" id="KW-0732">Signal</keyword>
<protein>
    <recommendedName>
        <fullName evidence="2">SnoaL-like domain-containing protein</fullName>
    </recommendedName>
</protein>
<feature type="signal peptide" evidence="1">
    <location>
        <begin position="1"/>
        <end position="20"/>
    </location>
</feature>
<name>I0KDK7_9BACT</name>
<accession>I0KDK7</accession>
<organism evidence="3 4">
    <name type="scientific">Fibrella aestuarina BUZ 2</name>
    <dbReference type="NCBI Taxonomy" id="1166018"/>
    <lineage>
        <taxon>Bacteria</taxon>
        <taxon>Pseudomonadati</taxon>
        <taxon>Bacteroidota</taxon>
        <taxon>Cytophagia</taxon>
        <taxon>Cytophagales</taxon>
        <taxon>Spirosomataceae</taxon>
        <taxon>Fibrella</taxon>
    </lineage>
</organism>
<evidence type="ECO:0000256" key="1">
    <source>
        <dbReference type="SAM" id="SignalP"/>
    </source>
</evidence>
<proteinExistence type="predicted"/>
<dbReference type="InterPro" id="IPR032710">
    <property type="entry name" value="NTF2-like_dom_sf"/>
</dbReference>
<dbReference type="Pfam" id="PF13474">
    <property type="entry name" value="SnoaL_3"/>
    <property type="match status" value="1"/>
</dbReference>
<evidence type="ECO:0000259" key="2">
    <source>
        <dbReference type="Pfam" id="PF13474"/>
    </source>
</evidence>
<dbReference type="AlphaFoldDB" id="I0KDK7"/>
<gene>
    <name evidence="3" type="ORF">FAES_4210</name>
</gene>
<dbReference type="eggNOG" id="ENOG5033B8Z">
    <property type="taxonomic scope" value="Bacteria"/>
</dbReference>
<dbReference type="EMBL" id="HE796683">
    <property type="protein sequence ID" value="CCH02210.1"/>
    <property type="molecule type" value="Genomic_DNA"/>
</dbReference>
<dbReference type="KEGG" id="fae:FAES_4210"/>
<sequence length="180" mass="19913">MKTILLVSILILFVAVTLSVCTTGCNTNKQETTTANVPVMTAEKKQVIEQEISSLVKDFFQQVEKLDIETCMTYFKNTPDFQAVNPDGTLGDYDALKKLNADGFSQMKTLSVVPSKEVIRVLTDSLVLYTFSMEQKATLKTGQKLTFEHVAGTMLFAKINGAWKATFYHESAAPPVATKQ</sequence>
<feature type="domain" description="SnoaL-like" evidence="2">
    <location>
        <begin position="52"/>
        <end position="173"/>
    </location>
</feature>
<dbReference type="PATRIC" id="fig|1166018.3.peg.1165"/>
<evidence type="ECO:0000313" key="3">
    <source>
        <dbReference type="EMBL" id="CCH02210.1"/>
    </source>
</evidence>
<dbReference type="SUPFAM" id="SSF54427">
    <property type="entry name" value="NTF2-like"/>
    <property type="match status" value="1"/>
</dbReference>
<evidence type="ECO:0000313" key="4">
    <source>
        <dbReference type="Proteomes" id="UP000011058"/>
    </source>
</evidence>
<dbReference type="InterPro" id="IPR037401">
    <property type="entry name" value="SnoaL-like"/>
</dbReference>
<reference evidence="3 4" key="1">
    <citation type="journal article" date="2012" name="J. Bacteriol.">
        <title>Genome Sequence of Fibrella aestuarina BUZ 2T, a Filamentous Marine Bacterium.</title>
        <authorList>
            <person name="Filippini M."/>
            <person name="Qi W."/>
            <person name="Blom J."/>
            <person name="Goesmann A."/>
            <person name="Smits T.H."/>
            <person name="Bagheri H.C."/>
        </authorList>
    </citation>
    <scope>NUCLEOTIDE SEQUENCE [LARGE SCALE GENOMIC DNA]</scope>
    <source>
        <strain evidence="4">BUZ 2T</strain>
    </source>
</reference>
<dbReference type="Proteomes" id="UP000011058">
    <property type="component" value="Chromosome"/>
</dbReference>
<keyword evidence="4" id="KW-1185">Reference proteome</keyword>
<dbReference type="OrthoDB" id="950742at2"/>
<dbReference type="HOGENOM" id="CLU_1502555_0_0_10"/>
<dbReference type="Gene3D" id="3.10.450.50">
    <property type="match status" value="1"/>
</dbReference>